<accession>A0A0A0NK79</accession>
<proteinExistence type="predicted"/>
<sequence length="67" mass="7459">MIARLFSGRTSVRELKRLRPDELAAQAYDHIQNAQIAHQSHDPATLTVETQLATALLALADYLNDSK</sequence>
<dbReference type="RefSeq" id="WP_020870835.1">
    <property type="nucleotide sequence ID" value="NC_022785.1"/>
</dbReference>
<evidence type="ECO:0000313" key="1">
    <source>
        <dbReference type="EMBL" id="RLV79503.1"/>
    </source>
</evidence>
<dbReference type="AlphaFoldDB" id="A0A0A0NK79"/>
<comment type="caution">
    <text evidence="1">The sequence shown here is derived from an EMBL/GenBank/DDBJ whole genome shotgun (WGS) entry which is preliminary data.</text>
</comment>
<dbReference type="KEGG" id="src:M271_29615"/>
<dbReference type="EMBL" id="QYCY01000001">
    <property type="protein sequence ID" value="RLV79503.1"/>
    <property type="molecule type" value="Genomic_DNA"/>
</dbReference>
<name>A0A0A0NK79_STRRN</name>
<evidence type="ECO:0000313" key="2">
    <source>
        <dbReference type="Proteomes" id="UP000281594"/>
    </source>
</evidence>
<dbReference type="HOGENOM" id="CLU_2810700_0_0_11"/>
<protein>
    <submittedName>
        <fullName evidence="1">Uncharacterized protein</fullName>
    </submittedName>
</protein>
<reference evidence="1 2" key="1">
    <citation type="journal article" date="2018" name="J. Biol. Chem.">
        <title>Discovery of the actinoplanic acid pathway in Streptomyces rapamycinicus reveals a genetically conserved synergism with rapamycin.</title>
        <authorList>
            <person name="Mrak P."/>
            <person name="Krastel P."/>
            <person name="Pivk Lukancic P."/>
            <person name="Tao J."/>
            <person name="Pistorius D."/>
            <person name="Moore C.M."/>
        </authorList>
    </citation>
    <scope>NUCLEOTIDE SEQUENCE [LARGE SCALE GENOMIC DNA]</scope>
    <source>
        <strain evidence="1 2">NRRL 5491</strain>
    </source>
</reference>
<dbReference type="Proteomes" id="UP000281594">
    <property type="component" value="Unassembled WGS sequence"/>
</dbReference>
<organism evidence="1 2">
    <name type="scientific">Streptomyces rapamycinicus (strain ATCC 29253 / DSM 41530 / NRRL 5491 / AYB-994)</name>
    <name type="common">Streptomyces hygroscopicus (strain ATCC 29253)</name>
    <dbReference type="NCBI Taxonomy" id="1343740"/>
    <lineage>
        <taxon>Bacteria</taxon>
        <taxon>Bacillati</taxon>
        <taxon>Actinomycetota</taxon>
        <taxon>Actinomycetes</taxon>
        <taxon>Kitasatosporales</taxon>
        <taxon>Streptomycetaceae</taxon>
        <taxon>Streptomyces</taxon>
        <taxon>Streptomyces violaceusniger group</taxon>
    </lineage>
</organism>
<gene>
    <name evidence="1" type="ORF">D3C57_114000</name>
</gene>